<dbReference type="AlphaFoldDB" id="A0A835Z085"/>
<gene>
    <name evidence="2" type="ORF">JKP88DRAFT_163122</name>
</gene>
<dbReference type="EMBL" id="JAFCMP010000157">
    <property type="protein sequence ID" value="KAG5184650.1"/>
    <property type="molecule type" value="Genomic_DNA"/>
</dbReference>
<accession>A0A835Z085</accession>
<feature type="non-terminal residue" evidence="2">
    <location>
        <position position="1"/>
    </location>
</feature>
<evidence type="ECO:0000313" key="3">
    <source>
        <dbReference type="Proteomes" id="UP000664859"/>
    </source>
</evidence>
<keyword evidence="3" id="KW-1185">Reference proteome</keyword>
<evidence type="ECO:0000313" key="2">
    <source>
        <dbReference type="EMBL" id="KAG5184650.1"/>
    </source>
</evidence>
<protein>
    <submittedName>
        <fullName evidence="2">Uncharacterized protein</fullName>
    </submittedName>
</protein>
<name>A0A835Z085_9STRA</name>
<evidence type="ECO:0000256" key="1">
    <source>
        <dbReference type="SAM" id="MobiDB-lite"/>
    </source>
</evidence>
<organism evidence="2 3">
    <name type="scientific">Tribonema minus</name>
    <dbReference type="NCBI Taxonomy" id="303371"/>
    <lineage>
        <taxon>Eukaryota</taxon>
        <taxon>Sar</taxon>
        <taxon>Stramenopiles</taxon>
        <taxon>Ochrophyta</taxon>
        <taxon>PX clade</taxon>
        <taxon>Xanthophyceae</taxon>
        <taxon>Tribonematales</taxon>
        <taxon>Tribonemataceae</taxon>
        <taxon>Tribonema</taxon>
    </lineage>
</organism>
<sequence>VVLPEVQDAMAEQGRALLSSTDAWLTPALLSKIAARPALAAALQSPRFTRALELMRDDPRAAMALFGGDADARALFTELLGLLGTHFEELGAQTSQAAPPPDPAAAAAAAAAAEAAAQGPLAQAALRRHAEAATSNGGSSGGSSGAADADVARILADEGLRELLVDPGMQTVLQECSAPGRLRHYAAHPEWGPKIRRLAQAGLVQIQ</sequence>
<dbReference type="OrthoDB" id="71407at2759"/>
<feature type="region of interest" description="Disordered" evidence="1">
    <location>
        <begin position="123"/>
        <end position="146"/>
    </location>
</feature>
<comment type="caution">
    <text evidence="2">The sequence shown here is derived from an EMBL/GenBank/DDBJ whole genome shotgun (WGS) entry which is preliminary data.</text>
</comment>
<dbReference type="Gene3D" id="1.10.260.100">
    <property type="match status" value="2"/>
</dbReference>
<proteinExistence type="predicted"/>
<reference evidence="2" key="1">
    <citation type="submission" date="2021-02" db="EMBL/GenBank/DDBJ databases">
        <title>First Annotated Genome of the Yellow-green Alga Tribonema minus.</title>
        <authorList>
            <person name="Mahan K.M."/>
        </authorList>
    </citation>
    <scope>NUCLEOTIDE SEQUENCE</scope>
    <source>
        <strain evidence="2">UTEX B ZZ1240</strain>
    </source>
</reference>
<dbReference type="Proteomes" id="UP000664859">
    <property type="component" value="Unassembled WGS sequence"/>
</dbReference>